<comment type="caution">
    <text evidence="2">The sequence shown here is derived from an EMBL/GenBank/DDBJ whole genome shotgun (WGS) entry which is preliminary data.</text>
</comment>
<feature type="coiled-coil region" evidence="1">
    <location>
        <begin position="251"/>
        <end position="299"/>
    </location>
</feature>
<sequence length="528" mass="62377">MDKEFIELLEKVIPHGTGTDRAYNADKKISFEDKKKLSQIGRADYDTSCSIMRELIQKITCDGRVEVMPMLYRKAIFFITYMLYHKEKMDGVQSKVLKDLGLAHNSFTKWGMTPIRDYEEGYDWGADIALKREGKKNKELLFLFDGIVSRVKYKKFVDLFGGLGTVTASRPIRKCEKGYINDFDKSIANLLATIKYKPKELEELCRQTVKELELKTDEAIFDYGCELFNKRLEKQYERSDRAVEFDKYEEYDKIDKTIEKLENLSQAEREKLKYAMGLYKKYEKQVREYSNSKTEEERKSGFILDEDKVDINNALACYYIYSFCYKYKLSISGVQLKSLKEFEDNISNISEYSKRFKKVQVSCCDFKVILENEEINTEDTLLYSDSPYYRTKQYKEGFSDEQHIALHNGLANFKGKWVLSCRQKITNNNKYKDKKDGEEKIRSLLEYFEMYADIAKYVVYANDDNKIYEIMITNFDFKVPNNETFKLHLTTLDESKNYKGKLEIDGERGYTKETYDEFLTRIRESMKE</sequence>
<dbReference type="EMBL" id="CAMTCP010000221">
    <property type="protein sequence ID" value="CAI3591369.1"/>
    <property type="molecule type" value="Genomic_DNA"/>
</dbReference>
<dbReference type="SUPFAM" id="SSF53335">
    <property type="entry name" value="S-adenosyl-L-methionine-dependent methyltransferases"/>
    <property type="match status" value="1"/>
</dbReference>
<gene>
    <name evidence="2" type="ORF">CNEO2_290042</name>
</gene>
<evidence type="ECO:0000313" key="3">
    <source>
        <dbReference type="Proteomes" id="UP001189143"/>
    </source>
</evidence>
<protein>
    <submittedName>
        <fullName evidence="2">DNA adenine methylase</fullName>
        <ecNumber evidence="2">2.1.1.72</ecNumber>
    </submittedName>
</protein>
<dbReference type="GO" id="GO:0009007">
    <property type="term" value="F:site-specific DNA-methyltransferase (adenine-specific) activity"/>
    <property type="evidence" value="ECO:0007669"/>
    <property type="project" value="UniProtKB-EC"/>
</dbReference>
<keyword evidence="1" id="KW-0175">Coiled coil</keyword>
<dbReference type="RefSeq" id="WP_317049363.1">
    <property type="nucleotide sequence ID" value="NZ_CAMRXC010000188.1"/>
</dbReference>
<dbReference type="AlphaFoldDB" id="A0AAD1YDV8"/>
<dbReference type="EC" id="2.1.1.72" evidence="2"/>
<keyword evidence="2" id="KW-0489">Methyltransferase</keyword>
<keyword evidence="2" id="KW-0808">Transferase</keyword>
<organism evidence="2 3">
    <name type="scientific">Clostridium neonatale</name>
    <dbReference type="NCBI Taxonomy" id="137838"/>
    <lineage>
        <taxon>Bacteria</taxon>
        <taxon>Bacillati</taxon>
        <taxon>Bacillota</taxon>
        <taxon>Clostridia</taxon>
        <taxon>Eubacteriales</taxon>
        <taxon>Clostridiaceae</taxon>
        <taxon>Clostridium</taxon>
    </lineage>
</organism>
<dbReference type="Proteomes" id="UP001189143">
    <property type="component" value="Unassembled WGS sequence"/>
</dbReference>
<name>A0AAD1YDV8_9CLOT</name>
<evidence type="ECO:0000313" key="2">
    <source>
        <dbReference type="EMBL" id="CAI3591369.1"/>
    </source>
</evidence>
<proteinExistence type="predicted"/>
<evidence type="ECO:0000256" key="1">
    <source>
        <dbReference type="SAM" id="Coils"/>
    </source>
</evidence>
<dbReference type="InterPro" id="IPR029063">
    <property type="entry name" value="SAM-dependent_MTases_sf"/>
</dbReference>
<dbReference type="GO" id="GO:0032259">
    <property type="term" value="P:methylation"/>
    <property type="evidence" value="ECO:0007669"/>
    <property type="project" value="UniProtKB-KW"/>
</dbReference>
<accession>A0AAD1YDV8</accession>
<reference evidence="2" key="1">
    <citation type="submission" date="2022-10" db="EMBL/GenBank/DDBJ databases">
        <authorList>
            <person name="Aires J."/>
            <person name="Mesa V."/>
        </authorList>
    </citation>
    <scope>NUCLEOTIDE SEQUENCE</scope>
    <source>
        <strain evidence="2">Clostridium neonatale JD116</strain>
    </source>
</reference>